<sequence>MSGTEDNYVAGLAAQWASTGPLEQWVNAAPHGGPTPLDETVREYLGDHNPFPDETAVEVLRHDRSTWDSAVIVERVGVDEWTVEYAAGEQAWRSHLELRPASVSPAS</sequence>
<organism evidence="1 2">
    <name type="scientific">Arthrobacter liuii</name>
    <dbReference type="NCBI Taxonomy" id="1476996"/>
    <lineage>
        <taxon>Bacteria</taxon>
        <taxon>Bacillati</taxon>
        <taxon>Actinomycetota</taxon>
        <taxon>Actinomycetes</taxon>
        <taxon>Micrococcales</taxon>
        <taxon>Micrococcaceae</taxon>
        <taxon>Arthrobacter</taxon>
    </lineage>
</organism>
<name>A0ABQ2B1R6_9MICC</name>
<evidence type="ECO:0000313" key="2">
    <source>
        <dbReference type="Proteomes" id="UP000643279"/>
    </source>
</evidence>
<dbReference type="RefSeq" id="WP_188573477.1">
    <property type="nucleotide sequence ID" value="NZ_BMFW01000038.1"/>
</dbReference>
<reference evidence="2" key="1">
    <citation type="journal article" date="2019" name="Int. J. Syst. Evol. Microbiol.">
        <title>The Global Catalogue of Microorganisms (GCM) 10K type strain sequencing project: providing services to taxonomists for standard genome sequencing and annotation.</title>
        <authorList>
            <consortium name="The Broad Institute Genomics Platform"/>
            <consortium name="The Broad Institute Genome Sequencing Center for Infectious Disease"/>
            <person name="Wu L."/>
            <person name="Ma J."/>
        </authorList>
    </citation>
    <scope>NUCLEOTIDE SEQUENCE [LARGE SCALE GENOMIC DNA]</scope>
    <source>
        <strain evidence="2">CGMCC 1.12778</strain>
    </source>
</reference>
<dbReference type="EMBL" id="BMFW01000038">
    <property type="protein sequence ID" value="GGI01836.1"/>
    <property type="molecule type" value="Genomic_DNA"/>
</dbReference>
<accession>A0ABQ2B1R6</accession>
<proteinExistence type="predicted"/>
<evidence type="ECO:0000313" key="1">
    <source>
        <dbReference type="EMBL" id="GGI01836.1"/>
    </source>
</evidence>
<dbReference type="Proteomes" id="UP000643279">
    <property type="component" value="Unassembled WGS sequence"/>
</dbReference>
<keyword evidence="2" id="KW-1185">Reference proteome</keyword>
<comment type="caution">
    <text evidence="1">The sequence shown here is derived from an EMBL/GenBank/DDBJ whole genome shotgun (WGS) entry which is preliminary data.</text>
</comment>
<gene>
    <name evidence="1" type="ORF">GCM10007170_42190</name>
</gene>
<protein>
    <submittedName>
        <fullName evidence="1">Uncharacterized protein</fullName>
    </submittedName>
</protein>